<reference evidence="1 2" key="1">
    <citation type="journal article" date="2013" name="J. Bacteriol.">
        <title>Roles of HynAB and Ech, the only two hydrogenases found in the model sulfate reducer Desulfovibrio gigas.</title>
        <authorList>
            <person name="Morais-Silva F.O."/>
            <person name="Santos C.I."/>
            <person name="Rodrigues R."/>
            <person name="Pereira I.A."/>
            <person name="Rodrigues-Pousada C."/>
        </authorList>
    </citation>
    <scope>NUCLEOTIDE SEQUENCE [LARGE SCALE GENOMIC DNA]</scope>
    <source>
        <strain evidence="2">ATCC 19364 / DSM 1382 / NCIMB 9332 / VKM B-1759</strain>
    </source>
</reference>
<dbReference type="KEGG" id="dgg:DGI_0216"/>
<reference evidence="2" key="2">
    <citation type="submission" date="2013-07" db="EMBL/GenBank/DDBJ databases">
        <authorList>
            <person name="Morais-Silva F.O."/>
            <person name="Rezende A.M."/>
            <person name="Pimentel C."/>
            <person name="Resende D.M."/>
            <person name="Santos C.I."/>
            <person name="Clemente C."/>
            <person name="de Oliveira L.M."/>
            <person name="da Silva S.M."/>
            <person name="Costa D.A."/>
            <person name="Varela-Raposo A."/>
            <person name="Horacio E.C.A."/>
            <person name="Matos M."/>
            <person name="Flores O."/>
            <person name="Ruiz J.C."/>
            <person name="Rodrigues-Pousada C."/>
        </authorList>
    </citation>
    <scope>NUCLEOTIDE SEQUENCE [LARGE SCALE GENOMIC DNA]</scope>
    <source>
        <strain evidence="2">ATCC 19364 / DSM 1382 / NCIMB 9332 / VKM B-1759</strain>
    </source>
</reference>
<dbReference type="AlphaFoldDB" id="T2G6F6"/>
<dbReference type="OrthoDB" id="479677at2"/>
<dbReference type="STRING" id="1121448.DGI_0216"/>
<dbReference type="RefSeq" id="WP_021758745.1">
    <property type="nucleotide sequence ID" value="NC_022444.1"/>
</dbReference>
<protein>
    <submittedName>
        <fullName evidence="1">Uncharacterized protein</fullName>
    </submittedName>
</protein>
<dbReference type="SUPFAM" id="SSF52540">
    <property type="entry name" value="P-loop containing nucleoside triphosphate hydrolases"/>
    <property type="match status" value="1"/>
</dbReference>
<dbReference type="eggNOG" id="COG1783">
    <property type="taxonomic scope" value="Bacteria"/>
</dbReference>
<dbReference type="Gene3D" id="3.40.50.300">
    <property type="entry name" value="P-loop containing nucleotide triphosphate hydrolases"/>
    <property type="match status" value="1"/>
</dbReference>
<keyword evidence="2" id="KW-1185">Reference proteome</keyword>
<dbReference type="Pfam" id="PF03237">
    <property type="entry name" value="Terminase_6N"/>
    <property type="match status" value="1"/>
</dbReference>
<dbReference type="HOGENOM" id="CLU_052644_0_0_7"/>
<evidence type="ECO:0000313" key="1">
    <source>
        <dbReference type="EMBL" id="AGW12150.1"/>
    </source>
</evidence>
<sequence length="428" mass="48115">MSTSPHETTLHALPHQLQVLSSTKRYVFLGGGVGSGKTEAGSLWVVKQVQRTPPGVLGCIAANSYAQLTDSTLRNLYRTCQRAGMPIRPGTLPFAKTALNIAMPGPDAHWTDVLCRSLESYHLLAGVEFGWVWVDECFLARREAVEVLMARLRDTRMPCQMLFTTTLDEPGSWMHSMFVEQYDPELMDVFYATTFENRHLPDGYTQSLKRMYPARLYDRMVLSKWVALSAHVIYHSFDRARHLCADIAFAPELPLLWSHDFNLAPGKPMSSVLAQLRRGPQGMELHVFDEIVMETADTNHVIAEMKGRPWHEQVRAGVIVYGDASGRARDTRSGMTDYSLLAAAGFAQQKVPKANPPVRDRHNLVNCLLCDAEGRVRLKIHPRCETLIRGLERAALKQGAQYVEDDSLFEQHVTTALGYLCCAEFKRP</sequence>
<dbReference type="PATRIC" id="fig|1121448.10.peg.222"/>
<evidence type="ECO:0000313" key="2">
    <source>
        <dbReference type="Proteomes" id="UP000016587"/>
    </source>
</evidence>
<accession>T2G6F6</accession>
<gene>
    <name evidence="1" type="ORF">DGI_0216</name>
</gene>
<name>T2G6F6_MEGG1</name>
<dbReference type="Proteomes" id="UP000016587">
    <property type="component" value="Chromosome"/>
</dbReference>
<dbReference type="InterPro" id="IPR027417">
    <property type="entry name" value="P-loop_NTPase"/>
</dbReference>
<organism evidence="1 2">
    <name type="scientific">Megalodesulfovibrio gigas (strain ATCC 19364 / DSM 1382 / NCIMB 9332 / VKM B-1759)</name>
    <name type="common">Desulfovibrio gigas</name>
    <dbReference type="NCBI Taxonomy" id="1121448"/>
    <lineage>
        <taxon>Bacteria</taxon>
        <taxon>Pseudomonadati</taxon>
        <taxon>Thermodesulfobacteriota</taxon>
        <taxon>Desulfovibrionia</taxon>
        <taxon>Desulfovibrionales</taxon>
        <taxon>Desulfovibrionaceae</taxon>
        <taxon>Megalodesulfovibrio</taxon>
    </lineage>
</organism>
<dbReference type="Gene3D" id="3.30.420.280">
    <property type="match status" value="1"/>
</dbReference>
<dbReference type="EMBL" id="CP006585">
    <property type="protein sequence ID" value="AGW12150.1"/>
    <property type="molecule type" value="Genomic_DNA"/>
</dbReference>
<proteinExistence type="predicted"/>